<evidence type="ECO:0000313" key="1">
    <source>
        <dbReference type="EMBL" id="NVD38906.1"/>
    </source>
</evidence>
<name>A0A7Y6Q4R2_9HYPH</name>
<dbReference type="Proteomes" id="UP000520198">
    <property type="component" value="Unassembled WGS sequence"/>
</dbReference>
<evidence type="ECO:0000313" key="2">
    <source>
        <dbReference type="Proteomes" id="UP000520198"/>
    </source>
</evidence>
<sequence>MTTRRLHLDAFTLWFEAPFVIALRLHEMQMAALTGKSQDSTEINRMVSEKIAATAESAIAVNMALWRAAFDNTVRLMTGGNASFGLGGTAIASAALKPYGTRVRGNARRLSRKSS</sequence>
<proteinExistence type="predicted"/>
<dbReference type="EMBL" id="JABWDU010000002">
    <property type="protein sequence ID" value="NVD38906.1"/>
    <property type="molecule type" value="Genomic_DNA"/>
</dbReference>
<comment type="caution">
    <text evidence="1">The sequence shown here is derived from an EMBL/GenBank/DDBJ whole genome shotgun (WGS) entry which is preliminary data.</text>
</comment>
<dbReference type="RefSeq" id="WP_176352518.1">
    <property type="nucleotide sequence ID" value="NZ_JABWDU010000002.1"/>
</dbReference>
<gene>
    <name evidence="1" type="ORF">HT585_08570</name>
</gene>
<dbReference type="AlphaFoldDB" id="A0A7Y6Q4R2"/>
<keyword evidence="2" id="KW-1185">Reference proteome</keyword>
<evidence type="ECO:0008006" key="3">
    <source>
        <dbReference type="Google" id="ProtNLM"/>
    </source>
</evidence>
<reference evidence="1 2" key="1">
    <citation type="submission" date="2020-06" db="EMBL/GenBank/DDBJ databases">
        <authorList>
            <person name="Grouzdev D.S."/>
        </authorList>
    </citation>
    <scope>NUCLEOTIDE SEQUENCE [LARGE SCALE GENOMIC DNA]</scope>
    <source>
        <strain evidence="1 2">HO-A22</strain>
    </source>
</reference>
<accession>A0A7Y6Q4R2</accession>
<organism evidence="1 2">
    <name type="scientific">Ensifer oleiphilus</name>
    <dbReference type="NCBI Taxonomy" id="2742698"/>
    <lineage>
        <taxon>Bacteria</taxon>
        <taxon>Pseudomonadati</taxon>
        <taxon>Pseudomonadota</taxon>
        <taxon>Alphaproteobacteria</taxon>
        <taxon>Hyphomicrobiales</taxon>
        <taxon>Rhizobiaceae</taxon>
        <taxon>Sinorhizobium/Ensifer group</taxon>
        <taxon>Ensifer</taxon>
    </lineage>
</organism>
<protein>
    <recommendedName>
        <fullName evidence="3">Phasin domain-containing protein</fullName>
    </recommendedName>
</protein>